<name>A0ABQ5W2T5_9HYPH</name>
<evidence type="ECO:0000256" key="1">
    <source>
        <dbReference type="SAM" id="MobiDB-lite"/>
    </source>
</evidence>
<evidence type="ECO:0000313" key="3">
    <source>
        <dbReference type="EMBL" id="GLQ54343.1"/>
    </source>
</evidence>
<sequence>MPSATPLLRSALFGLSLVLAAATPGLAAPVQDLPAASLDVKGALLVAQLDDIDFGDDSGQWANDGECDDPRFTGPGTADQLVDADLMKDATDCREAHEAGTVTLAGEESGTTAATDIDFGDDSGRWANDGECDDPRFTGPGTADELVDADRMHDATDCREAHEAGTVTLAGEKSETTATTDIDFGDDSSQWANDGECDDPRFAGPGTADELIETDRMHDATDCREAYEAGTVTLAGEKSDAAAPTDIDFGDDSSQWANDGECDDPRFAGTGMAAELLEADRMHDATDCRTLYEAGSITLKGDAVGIDDVDFGDDTSEWANDGECDDPRFTGTGMATTLLDEDRMHDATDCRTLFEDGSITLKGDAASIDDIDFGDDTSPWANDGECDDPRFTGPGTADQLLDSDELRDATDCREAFEAGTVTLAGTSSSAPAVFDYGDDSSQWANDGECDDPRFAGTGTGKKLLAEDEMRDATDCRTLVEAGEAEIRKVFDPAYAAAGPYDSSHIDFGDDSSTYANDGECDDPRFEGPGTATTLLDSDELRDASDCREAYEAGTIVQVGE</sequence>
<dbReference type="Proteomes" id="UP001156691">
    <property type="component" value="Unassembled WGS sequence"/>
</dbReference>
<keyword evidence="4" id="KW-1185">Reference proteome</keyword>
<feature type="region of interest" description="Disordered" evidence="1">
    <location>
        <begin position="106"/>
        <end position="140"/>
    </location>
</feature>
<keyword evidence="2" id="KW-0732">Signal</keyword>
<feature type="signal peptide" evidence="2">
    <location>
        <begin position="1"/>
        <end position="27"/>
    </location>
</feature>
<proteinExistence type="predicted"/>
<feature type="region of interest" description="Disordered" evidence="1">
    <location>
        <begin position="164"/>
        <end position="207"/>
    </location>
</feature>
<comment type="caution">
    <text evidence="3">The sequence shown here is derived from an EMBL/GenBank/DDBJ whole genome shotgun (WGS) entry which is preliminary data.</text>
</comment>
<evidence type="ECO:0000313" key="4">
    <source>
        <dbReference type="Proteomes" id="UP001156691"/>
    </source>
</evidence>
<protein>
    <submittedName>
        <fullName evidence="3">Uncharacterized protein</fullName>
    </submittedName>
</protein>
<dbReference type="RefSeq" id="WP_284339778.1">
    <property type="nucleotide sequence ID" value="NZ_BSNS01000007.1"/>
</dbReference>
<evidence type="ECO:0000256" key="2">
    <source>
        <dbReference type="SAM" id="SignalP"/>
    </source>
</evidence>
<gene>
    <name evidence="3" type="ORF">GCM10010862_16020</name>
</gene>
<reference evidence="4" key="1">
    <citation type="journal article" date="2019" name="Int. J. Syst. Evol. Microbiol.">
        <title>The Global Catalogue of Microorganisms (GCM) 10K type strain sequencing project: providing services to taxonomists for standard genome sequencing and annotation.</title>
        <authorList>
            <consortium name="The Broad Institute Genomics Platform"/>
            <consortium name="The Broad Institute Genome Sequencing Center for Infectious Disease"/>
            <person name="Wu L."/>
            <person name="Ma J."/>
        </authorList>
    </citation>
    <scope>NUCLEOTIDE SEQUENCE [LARGE SCALE GENOMIC DNA]</scope>
    <source>
        <strain evidence="4">NBRC 112416</strain>
    </source>
</reference>
<accession>A0ABQ5W2T5</accession>
<feature type="region of interest" description="Disordered" evidence="1">
    <location>
        <begin position="370"/>
        <end position="400"/>
    </location>
</feature>
<feature type="region of interest" description="Disordered" evidence="1">
    <location>
        <begin position="512"/>
        <end position="533"/>
    </location>
</feature>
<feature type="chain" id="PRO_5046809400" evidence="2">
    <location>
        <begin position="28"/>
        <end position="560"/>
    </location>
</feature>
<organism evidence="3 4">
    <name type="scientific">Devosia nitrariae</name>
    <dbReference type="NCBI Taxonomy" id="2071872"/>
    <lineage>
        <taxon>Bacteria</taxon>
        <taxon>Pseudomonadati</taxon>
        <taxon>Pseudomonadota</taxon>
        <taxon>Alphaproteobacteria</taxon>
        <taxon>Hyphomicrobiales</taxon>
        <taxon>Devosiaceae</taxon>
        <taxon>Devosia</taxon>
    </lineage>
</organism>
<dbReference type="EMBL" id="BSNS01000007">
    <property type="protein sequence ID" value="GLQ54343.1"/>
    <property type="molecule type" value="Genomic_DNA"/>
</dbReference>